<evidence type="ECO:0000313" key="17">
    <source>
        <dbReference type="Proteomes" id="UP000321934"/>
    </source>
</evidence>
<comment type="catalytic activity">
    <reaction evidence="8">
        <text>Couples ATP hydrolysis with the unwinding of duplex DNA by translocating in the 3'-5' direction.</text>
        <dbReference type="EC" id="5.6.2.4"/>
    </reaction>
</comment>
<evidence type="ECO:0000256" key="12">
    <source>
        <dbReference type="PROSITE-ProRule" id="PRU00560"/>
    </source>
</evidence>
<dbReference type="InterPro" id="IPR014016">
    <property type="entry name" value="UvrD-like_ATP-bd"/>
</dbReference>
<dbReference type="EMBL" id="CP029077">
    <property type="protein sequence ID" value="QED22838.1"/>
    <property type="molecule type" value="Genomic_DNA"/>
</dbReference>
<feature type="domain" description="UvrD-like helicase C-terminal" evidence="15">
    <location>
        <begin position="285"/>
        <end position="558"/>
    </location>
</feature>
<evidence type="ECO:0000259" key="15">
    <source>
        <dbReference type="PROSITE" id="PS51217"/>
    </source>
</evidence>
<evidence type="ECO:0000256" key="13">
    <source>
        <dbReference type="SAM" id="MobiDB-lite"/>
    </source>
</evidence>
<accession>A0A5B8XBW8</accession>
<evidence type="ECO:0000256" key="1">
    <source>
        <dbReference type="ARBA" id="ARBA00009922"/>
    </source>
</evidence>
<reference evidence="16 17" key="1">
    <citation type="journal article" date="2019" name="ISME J.">
        <title>Deianiraea, an extracellular bacterium associated with the ciliate Paramecium, suggests an alternative scenario for the evolution of Rickettsiales.</title>
        <authorList>
            <person name="Castelli M."/>
            <person name="Sabaneyeva E."/>
            <person name="Lanzoni O."/>
            <person name="Lebedeva N."/>
            <person name="Floriano A.M."/>
            <person name="Gaiarsa S."/>
            <person name="Benken K."/>
            <person name="Modeo L."/>
            <person name="Bandi C."/>
            <person name="Potekhin A."/>
            <person name="Sassera D."/>
            <person name="Petroni G."/>
        </authorList>
    </citation>
    <scope>NUCLEOTIDE SEQUENCE [LARGE SCALE GENOMIC DNA]</scope>
    <source>
        <strain evidence="16">CyL4-1</strain>
    </source>
</reference>
<evidence type="ECO:0000256" key="4">
    <source>
        <dbReference type="ARBA" id="ARBA00022806"/>
    </source>
</evidence>
<evidence type="ECO:0000256" key="3">
    <source>
        <dbReference type="ARBA" id="ARBA00022801"/>
    </source>
</evidence>
<evidence type="ECO:0000256" key="10">
    <source>
        <dbReference type="ARBA" id="ARBA00034923"/>
    </source>
</evidence>
<dbReference type="PANTHER" id="PTHR11070">
    <property type="entry name" value="UVRD / RECB / PCRA DNA HELICASE FAMILY MEMBER"/>
    <property type="match status" value="1"/>
</dbReference>
<dbReference type="Gene3D" id="1.10.10.160">
    <property type="match status" value="1"/>
</dbReference>
<proteinExistence type="inferred from homology"/>
<dbReference type="GO" id="GO:0016887">
    <property type="term" value="F:ATP hydrolysis activity"/>
    <property type="evidence" value="ECO:0007669"/>
    <property type="project" value="RHEA"/>
</dbReference>
<evidence type="ECO:0000256" key="9">
    <source>
        <dbReference type="ARBA" id="ARBA00034808"/>
    </source>
</evidence>
<dbReference type="SUPFAM" id="SSF52540">
    <property type="entry name" value="P-loop containing nucleoside triphosphate hydrolases"/>
    <property type="match status" value="1"/>
</dbReference>
<evidence type="ECO:0000313" key="16">
    <source>
        <dbReference type="EMBL" id="QED22838.1"/>
    </source>
</evidence>
<dbReference type="EC" id="5.6.2.4" evidence="9"/>
<dbReference type="GO" id="GO:0005524">
    <property type="term" value="F:ATP binding"/>
    <property type="evidence" value="ECO:0007669"/>
    <property type="project" value="UniProtKB-UniRule"/>
</dbReference>
<dbReference type="PROSITE" id="PS51217">
    <property type="entry name" value="UVRD_HELICASE_CTER"/>
    <property type="match status" value="1"/>
</dbReference>
<dbReference type="OrthoDB" id="9806690at2"/>
<feature type="region of interest" description="Disordered" evidence="13">
    <location>
        <begin position="692"/>
        <end position="721"/>
    </location>
</feature>
<dbReference type="InterPro" id="IPR014017">
    <property type="entry name" value="DNA_helicase_UvrD-like_C"/>
</dbReference>
<feature type="binding site" evidence="12">
    <location>
        <begin position="24"/>
        <end position="31"/>
    </location>
    <ligand>
        <name>ATP</name>
        <dbReference type="ChEBI" id="CHEBI:30616"/>
    </ligand>
</feature>
<evidence type="ECO:0000256" key="11">
    <source>
        <dbReference type="ARBA" id="ARBA00048988"/>
    </source>
</evidence>
<dbReference type="PANTHER" id="PTHR11070:SF2">
    <property type="entry name" value="ATP-DEPENDENT DNA HELICASE SRS2"/>
    <property type="match status" value="1"/>
</dbReference>
<dbReference type="GO" id="GO:0033202">
    <property type="term" value="C:DNA helicase complex"/>
    <property type="evidence" value="ECO:0007669"/>
    <property type="project" value="TreeGrafter"/>
</dbReference>
<dbReference type="PROSITE" id="PS51198">
    <property type="entry name" value="UVRD_HELICASE_ATP_BIND"/>
    <property type="match status" value="1"/>
</dbReference>
<keyword evidence="5 12" id="KW-0067">ATP-binding</keyword>
<evidence type="ECO:0000256" key="7">
    <source>
        <dbReference type="ARBA" id="ARBA00023235"/>
    </source>
</evidence>
<keyword evidence="6" id="KW-0238">DNA-binding</keyword>
<keyword evidence="3 12" id="KW-0378">Hydrolase</keyword>
<dbReference type="Gene3D" id="1.10.486.10">
    <property type="entry name" value="PCRA, domain 4"/>
    <property type="match status" value="1"/>
</dbReference>
<evidence type="ECO:0000256" key="6">
    <source>
        <dbReference type="ARBA" id="ARBA00023125"/>
    </source>
</evidence>
<dbReference type="RefSeq" id="WP_146820150.1">
    <property type="nucleotide sequence ID" value="NZ_CP029077.1"/>
</dbReference>
<sequence>MLSNLNDGQRNAVMQTDGPVLVLAGAGTGKTTVITNRIAYIVQNNLASLDQILAVTFTNKAAGEMRERIEHMVDMNASFDSWIGTFHSICLKILKIHYELVGLQRGFTIADSGDQRQLMKRAVEFFGLSEKSAPIKIIAHNIGKLKEENVDVSDSYACSKYNQGDIDMSKIYPKYQELLRASNMVDFDDLMLLVIEIFRRSPEVLSYFQEKFKYVLVDEYQDTNKTQYNLISMLVSRHKNICCVGDDDQSIYSWRGADIANILNFKKYFPDAKIITLTDNYRSTQGILDLASSVISENTKRYEKNLQSHLKDTRSVKIIDVYDDRQESEEIAQIIINSLKNGDVNFKKDIAILLRTTAQMRSVEEALVKYSIAYKIIGGVKFYERKEIKDAIGYINFLLSDSNLVALERVINTPKRGIGEKTFETIVNFAFNNNLHILQAVRVMIEQKLLSGKISESLAKMLDSIQKARLDMASGSISIAHICITLLEDVGYMEMMREEAKSDPSYEKKIDNVDDLINNLSRFPTLQEFFDHISLVADSDSIDETDVVNVMTIHASKGLEFDCVILPGWEDGLFPNRRVVEESGNRGLEEERRLAYVAITRAKRNLTILNATMRFMFGKMNVSPKSQFITDIDPKLYERVNKTGRSGIANEYQKPRFEANIYQNNDSYNYNRRSVEKAIFTHVERLDSHAQYSGHVKTDASDSRKKSIDGRSLGGADYNENIKPGAKVSHEKYGNGEIVKQLGKFVEVKFTDGKRMILDKCFLKVVI</sequence>
<feature type="domain" description="UvrD-like helicase ATP-binding" evidence="14">
    <location>
        <begin position="3"/>
        <end position="284"/>
    </location>
</feature>
<keyword evidence="4 12" id="KW-0347">Helicase</keyword>
<evidence type="ECO:0000259" key="14">
    <source>
        <dbReference type="PROSITE" id="PS51198"/>
    </source>
</evidence>
<dbReference type="InterPro" id="IPR027417">
    <property type="entry name" value="P-loop_NTPase"/>
</dbReference>
<dbReference type="GO" id="GO:0003677">
    <property type="term" value="F:DNA binding"/>
    <property type="evidence" value="ECO:0007669"/>
    <property type="project" value="UniProtKB-KW"/>
</dbReference>
<dbReference type="InterPro" id="IPR013986">
    <property type="entry name" value="DExx_box_DNA_helicase_dom_sf"/>
</dbReference>
<keyword evidence="7" id="KW-0413">Isomerase</keyword>
<gene>
    <name evidence="16" type="ORF">Deia_00024</name>
</gene>
<dbReference type="Pfam" id="PF00580">
    <property type="entry name" value="UvrD-helicase"/>
    <property type="match status" value="1"/>
</dbReference>
<dbReference type="GO" id="GO:0005829">
    <property type="term" value="C:cytosol"/>
    <property type="evidence" value="ECO:0007669"/>
    <property type="project" value="TreeGrafter"/>
</dbReference>
<dbReference type="GO" id="GO:0043138">
    <property type="term" value="F:3'-5' DNA helicase activity"/>
    <property type="evidence" value="ECO:0007669"/>
    <property type="project" value="UniProtKB-EC"/>
</dbReference>
<evidence type="ECO:0000256" key="5">
    <source>
        <dbReference type="ARBA" id="ARBA00022840"/>
    </source>
</evidence>
<dbReference type="Gene3D" id="3.40.50.300">
    <property type="entry name" value="P-loop containing nucleotide triphosphate hydrolases"/>
    <property type="match status" value="2"/>
</dbReference>
<comment type="catalytic activity">
    <reaction evidence="11">
        <text>ATP + H2O = ADP + phosphate + H(+)</text>
        <dbReference type="Rhea" id="RHEA:13065"/>
        <dbReference type="ChEBI" id="CHEBI:15377"/>
        <dbReference type="ChEBI" id="CHEBI:15378"/>
        <dbReference type="ChEBI" id="CHEBI:30616"/>
        <dbReference type="ChEBI" id="CHEBI:43474"/>
        <dbReference type="ChEBI" id="CHEBI:456216"/>
        <dbReference type="EC" id="5.6.2.4"/>
    </reaction>
</comment>
<comment type="similarity">
    <text evidence="1">Belongs to the helicase family. UvrD subfamily.</text>
</comment>
<dbReference type="AlphaFoldDB" id="A0A5B8XBW8"/>
<name>A0A5B8XBW8_9RICK</name>
<dbReference type="GO" id="GO:0000725">
    <property type="term" value="P:recombinational repair"/>
    <property type="evidence" value="ECO:0007669"/>
    <property type="project" value="TreeGrafter"/>
</dbReference>
<keyword evidence="17" id="KW-1185">Reference proteome</keyword>
<protein>
    <recommendedName>
        <fullName evidence="9">DNA 3'-5' helicase</fullName>
        <ecNumber evidence="9">5.6.2.4</ecNumber>
    </recommendedName>
    <alternativeName>
        <fullName evidence="10">DNA 3'-5' helicase II</fullName>
    </alternativeName>
</protein>
<evidence type="ECO:0000256" key="2">
    <source>
        <dbReference type="ARBA" id="ARBA00022741"/>
    </source>
</evidence>
<organism evidence="16 17">
    <name type="scientific">Candidatus Deianiraea vastatrix</name>
    <dbReference type="NCBI Taxonomy" id="2163644"/>
    <lineage>
        <taxon>Bacteria</taxon>
        <taxon>Pseudomonadati</taxon>
        <taxon>Pseudomonadota</taxon>
        <taxon>Alphaproteobacteria</taxon>
        <taxon>Rickettsiales</taxon>
        <taxon>Candidatus Deianiraeaceae</taxon>
        <taxon>Candidatus Deianiraea</taxon>
    </lineage>
</organism>
<feature type="compositionally biased region" description="Basic and acidic residues" evidence="13">
    <location>
        <begin position="696"/>
        <end position="709"/>
    </location>
</feature>
<dbReference type="InterPro" id="IPR000212">
    <property type="entry name" value="DNA_helicase_UvrD/REP"/>
</dbReference>
<dbReference type="CDD" id="cd17932">
    <property type="entry name" value="DEXQc_UvrD"/>
    <property type="match status" value="1"/>
</dbReference>
<dbReference type="Pfam" id="PF13361">
    <property type="entry name" value="UvrD_C"/>
    <property type="match status" value="1"/>
</dbReference>
<keyword evidence="2 12" id="KW-0547">Nucleotide-binding</keyword>
<evidence type="ECO:0000256" key="8">
    <source>
        <dbReference type="ARBA" id="ARBA00034617"/>
    </source>
</evidence>
<dbReference type="Proteomes" id="UP000321934">
    <property type="component" value="Chromosome"/>
</dbReference>
<dbReference type="CDD" id="cd18807">
    <property type="entry name" value="SF1_C_UvrD"/>
    <property type="match status" value="1"/>
</dbReference>